<protein>
    <submittedName>
        <fullName evidence="8">Sigma-70 family RNA polymerase sigma factor</fullName>
    </submittedName>
</protein>
<organism evidence="8 9">
    <name type="scientific">Congregibacter variabilis</name>
    <dbReference type="NCBI Taxonomy" id="3081200"/>
    <lineage>
        <taxon>Bacteria</taxon>
        <taxon>Pseudomonadati</taxon>
        <taxon>Pseudomonadota</taxon>
        <taxon>Gammaproteobacteria</taxon>
        <taxon>Cellvibrionales</taxon>
        <taxon>Halieaceae</taxon>
        <taxon>Congregibacter</taxon>
    </lineage>
</organism>
<evidence type="ECO:0000256" key="5">
    <source>
        <dbReference type="ARBA" id="ARBA00023163"/>
    </source>
</evidence>
<dbReference type="EMBL" id="CP136864">
    <property type="protein sequence ID" value="WOJ92099.1"/>
    <property type="molecule type" value="Genomic_DNA"/>
</dbReference>
<dbReference type="SUPFAM" id="SSF88659">
    <property type="entry name" value="Sigma3 and sigma4 domains of RNA polymerase sigma factors"/>
    <property type="match status" value="1"/>
</dbReference>
<name>A0ABZ0HZW2_9GAMM</name>
<comment type="similarity">
    <text evidence="1">Belongs to the sigma-70 factor family. ECF subfamily.</text>
</comment>
<dbReference type="SUPFAM" id="SSF88946">
    <property type="entry name" value="Sigma2 domain of RNA polymerase sigma factors"/>
    <property type="match status" value="1"/>
</dbReference>
<feature type="domain" description="RNA polymerase sigma factor 70 region 4 type 2" evidence="7">
    <location>
        <begin position="120"/>
        <end position="172"/>
    </location>
</feature>
<evidence type="ECO:0000256" key="1">
    <source>
        <dbReference type="ARBA" id="ARBA00010641"/>
    </source>
</evidence>
<dbReference type="Pfam" id="PF04542">
    <property type="entry name" value="Sigma70_r2"/>
    <property type="match status" value="1"/>
</dbReference>
<dbReference type="PANTHER" id="PTHR43133">
    <property type="entry name" value="RNA POLYMERASE ECF-TYPE SIGMA FACTO"/>
    <property type="match status" value="1"/>
</dbReference>
<dbReference type="Proteomes" id="UP001626537">
    <property type="component" value="Chromosome"/>
</dbReference>
<dbReference type="Gene3D" id="1.10.10.10">
    <property type="entry name" value="Winged helix-like DNA-binding domain superfamily/Winged helix DNA-binding domain"/>
    <property type="match status" value="1"/>
</dbReference>
<dbReference type="PANTHER" id="PTHR43133:SF8">
    <property type="entry name" value="RNA POLYMERASE SIGMA FACTOR HI_1459-RELATED"/>
    <property type="match status" value="1"/>
</dbReference>
<sequence length="182" mass="20579">MDREQEAVLVGRVAQGDRAAFGILVEQHQRPLSRYARRMLSDVSAADDIVQEAFVRLWTRADSFNSATARLTTWLHNIAHNLCIDSFRRNARLEFTDDEARLESVANGPDGDFEANEKADRVRTALETLPERQRSALLLCHYQGLSNRDAATVLDVSVDALESLLARARRRLKEELLSNDES</sequence>
<keyword evidence="4" id="KW-0238">DNA-binding</keyword>
<dbReference type="CDD" id="cd06171">
    <property type="entry name" value="Sigma70_r4"/>
    <property type="match status" value="1"/>
</dbReference>
<dbReference type="InterPro" id="IPR013324">
    <property type="entry name" value="RNA_pol_sigma_r3/r4-like"/>
</dbReference>
<gene>
    <name evidence="8" type="ORF">R0135_09900</name>
</gene>
<feature type="domain" description="RNA polymerase sigma-70 region 2" evidence="6">
    <location>
        <begin position="24"/>
        <end position="92"/>
    </location>
</feature>
<dbReference type="Pfam" id="PF08281">
    <property type="entry name" value="Sigma70_r4_2"/>
    <property type="match status" value="1"/>
</dbReference>
<dbReference type="InterPro" id="IPR013249">
    <property type="entry name" value="RNA_pol_sigma70_r4_t2"/>
</dbReference>
<evidence type="ECO:0000256" key="3">
    <source>
        <dbReference type="ARBA" id="ARBA00023082"/>
    </source>
</evidence>
<keyword evidence="2" id="KW-0805">Transcription regulation</keyword>
<accession>A0ABZ0HZW2</accession>
<proteinExistence type="inferred from homology"/>
<dbReference type="InterPro" id="IPR036388">
    <property type="entry name" value="WH-like_DNA-bd_sf"/>
</dbReference>
<dbReference type="InterPro" id="IPR014284">
    <property type="entry name" value="RNA_pol_sigma-70_dom"/>
</dbReference>
<dbReference type="InterPro" id="IPR007627">
    <property type="entry name" value="RNA_pol_sigma70_r2"/>
</dbReference>
<evidence type="ECO:0000313" key="8">
    <source>
        <dbReference type="EMBL" id="WOJ92099.1"/>
    </source>
</evidence>
<evidence type="ECO:0000256" key="4">
    <source>
        <dbReference type="ARBA" id="ARBA00023125"/>
    </source>
</evidence>
<evidence type="ECO:0000313" key="9">
    <source>
        <dbReference type="Proteomes" id="UP001626537"/>
    </source>
</evidence>
<keyword evidence="5" id="KW-0804">Transcription</keyword>
<keyword evidence="9" id="KW-1185">Reference proteome</keyword>
<dbReference type="Gene3D" id="1.10.1740.10">
    <property type="match status" value="1"/>
</dbReference>
<dbReference type="InterPro" id="IPR013325">
    <property type="entry name" value="RNA_pol_sigma_r2"/>
</dbReference>
<keyword evidence="3" id="KW-0731">Sigma factor</keyword>
<evidence type="ECO:0000256" key="2">
    <source>
        <dbReference type="ARBA" id="ARBA00023015"/>
    </source>
</evidence>
<dbReference type="NCBIfam" id="TIGR02937">
    <property type="entry name" value="sigma70-ECF"/>
    <property type="match status" value="1"/>
</dbReference>
<evidence type="ECO:0000259" key="7">
    <source>
        <dbReference type="Pfam" id="PF08281"/>
    </source>
</evidence>
<reference evidence="8 9" key="1">
    <citation type="submission" date="2023-10" db="EMBL/GenBank/DDBJ databases">
        <title>Two novel species belonging to the OM43/NOR5 clade.</title>
        <authorList>
            <person name="Park M."/>
        </authorList>
    </citation>
    <scope>NUCLEOTIDE SEQUENCE [LARGE SCALE GENOMIC DNA]</scope>
    <source>
        <strain evidence="8 9">IMCC43200</strain>
    </source>
</reference>
<dbReference type="InterPro" id="IPR039425">
    <property type="entry name" value="RNA_pol_sigma-70-like"/>
</dbReference>
<evidence type="ECO:0000259" key="6">
    <source>
        <dbReference type="Pfam" id="PF04542"/>
    </source>
</evidence>
<dbReference type="RefSeq" id="WP_407346675.1">
    <property type="nucleotide sequence ID" value="NZ_CP136864.1"/>
</dbReference>